<accession>S8FY47</accession>
<evidence type="ECO:0000259" key="3">
    <source>
        <dbReference type="PROSITE" id="PS51746"/>
    </source>
</evidence>
<evidence type="ECO:0000313" key="5">
    <source>
        <dbReference type="Proteomes" id="UP000015241"/>
    </source>
</evidence>
<keyword evidence="1" id="KW-0464">Manganese</keyword>
<proteinExistence type="inferred from homology"/>
<comment type="cofactor">
    <cofactor evidence="1">
        <name>Mn(2+)</name>
        <dbReference type="ChEBI" id="CHEBI:29035"/>
    </cofactor>
</comment>
<dbReference type="GO" id="GO:0046872">
    <property type="term" value="F:metal ion binding"/>
    <property type="evidence" value="ECO:0007669"/>
    <property type="project" value="UniProtKB-UniRule"/>
</dbReference>
<dbReference type="InterPro" id="IPR036457">
    <property type="entry name" value="PPM-type-like_dom_sf"/>
</dbReference>
<evidence type="ECO:0000256" key="1">
    <source>
        <dbReference type="RuleBase" id="RU366020"/>
    </source>
</evidence>
<dbReference type="STRING" id="743788.S8FY47"/>
<reference evidence="4 5" key="1">
    <citation type="journal article" date="2012" name="Science">
        <title>The Paleozoic origin of enzymatic lignin decomposition reconstructed from 31 fungal genomes.</title>
        <authorList>
            <person name="Floudas D."/>
            <person name="Binder M."/>
            <person name="Riley R."/>
            <person name="Barry K."/>
            <person name="Blanchette R.A."/>
            <person name="Henrissat B."/>
            <person name="Martinez A.T."/>
            <person name="Otillar R."/>
            <person name="Spatafora J.W."/>
            <person name="Yadav J.S."/>
            <person name="Aerts A."/>
            <person name="Benoit I."/>
            <person name="Boyd A."/>
            <person name="Carlson A."/>
            <person name="Copeland A."/>
            <person name="Coutinho P.M."/>
            <person name="de Vries R.P."/>
            <person name="Ferreira P."/>
            <person name="Findley K."/>
            <person name="Foster B."/>
            <person name="Gaskell J."/>
            <person name="Glotzer D."/>
            <person name="Gorecki P."/>
            <person name="Heitman J."/>
            <person name="Hesse C."/>
            <person name="Hori C."/>
            <person name="Igarashi K."/>
            <person name="Jurgens J.A."/>
            <person name="Kallen N."/>
            <person name="Kersten P."/>
            <person name="Kohler A."/>
            <person name="Kuees U."/>
            <person name="Kumar T.K.A."/>
            <person name="Kuo A."/>
            <person name="LaButti K."/>
            <person name="Larrondo L.F."/>
            <person name="Lindquist E."/>
            <person name="Ling A."/>
            <person name="Lombard V."/>
            <person name="Lucas S."/>
            <person name="Lundell T."/>
            <person name="Martin R."/>
            <person name="McLaughlin D.J."/>
            <person name="Morgenstern I."/>
            <person name="Morin E."/>
            <person name="Murat C."/>
            <person name="Nagy L.G."/>
            <person name="Nolan M."/>
            <person name="Ohm R.A."/>
            <person name="Patyshakuliyeva A."/>
            <person name="Rokas A."/>
            <person name="Ruiz-Duenas F.J."/>
            <person name="Sabat G."/>
            <person name="Salamov A."/>
            <person name="Samejima M."/>
            <person name="Schmutz J."/>
            <person name="Slot J.C."/>
            <person name="St John F."/>
            <person name="Stenlid J."/>
            <person name="Sun H."/>
            <person name="Sun S."/>
            <person name="Syed K."/>
            <person name="Tsang A."/>
            <person name="Wiebenga A."/>
            <person name="Young D."/>
            <person name="Pisabarro A."/>
            <person name="Eastwood D.C."/>
            <person name="Martin F."/>
            <person name="Cullen D."/>
            <person name="Grigoriev I.V."/>
            <person name="Hibbett D.S."/>
        </authorList>
    </citation>
    <scope>NUCLEOTIDE SEQUENCE</scope>
    <source>
        <strain evidence="5">FP-58527</strain>
    </source>
</reference>
<dbReference type="OrthoDB" id="60843at2759"/>
<feature type="compositionally biased region" description="Acidic residues" evidence="2">
    <location>
        <begin position="136"/>
        <end position="148"/>
    </location>
</feature>
<dbReference type="eggNOG" id="KOG1379">
    <property type="taxonomic scope" value="Eukaryota"/>
</dbReference>
<comment type="catalytic activity">
    <reaction evidence="1">
        <text>O-phospho-L-seryl-[protein] + H2O = L-seryl-[protein] + phosphate</text>
        <dbReference type="Rhea" id="RHEA:20629"/>
        <dbReference type="Rhea" id="RHEA-COMP:9863"/>
        <dbReference type="Rhea" id="RHEA-COMP:11604"/>
        <dbReference type="ChEBI" id="CHEBI:15377"/>
        <dbReference type="ChEBI" id="CHEBI:29999"/>
        <dbReference type="ChEBI" id="CHEBI:43474"/>
        <dbReference type="ChEBI" id="CHEBI:83421"/>
        <dbReference type="EC" id="3.1.3.16"/>
    </reaction>
</comment>
<dbReference type="HOGENOM" id="CLU_029404_7_1_1"/>
<dbReference type="AlphaFoldDB" id="S8FY47"/>
<dbReference type="GO" id="GO:0004722">
    <property type="term" value="F:protein serine/threonine phosphatase activity"/>
    <property type="evidence" value="ECO:0007669"/>
    <property type="project" value="UniProtKB-EC"/>
</dbReference>
<dbReference type="FunCoup" id="S8FY47">
    <property type="interactions" value="224"/>
</dbReference>
<comment type="catalytic activity">
    <reaction evidence="1">
        <text>O-phospho-L-threonyl-[protein] + H2O = L-threonyl-[protein] + phosphate</text>
        <dbReference type="Rhea" id="RHEA:47004"/>
        <dbReference type="Rhea" id="RHEA-COMP:11060"/>
        <dbReference type="Rhea" id="RHEA-COMP:11605"/>
        <dbReference type="ChEBI" id="CHEBI:15377"/>
        <dbReference type="ChEBI" id="CHEBI:30013"/>
        <dbReference type="ChEBI" id="CHEBI:43474"/>
        <dbReference type="ChEBI" id="CHEBI:61977"/>
        <dbReference type="EC" id="3.1.3.16"/>
    </reaction>
</comment>
<name>S8FY47_FOMSC</name>
<feature type="region of interest" description="Disordered" evidence="2">
    <location>
        <begin position="130"/>
        <end position="151"/>
    </location>
</feature>
<comment type="cofactor">
    <cofactor evidence="1">
        <name>Mg(2+)</name>
        <dbReference type="ChEBI" id="CHEBI:18420"/>
    </cofactor>
</comment>
<dbReference type="InParanoid" id="S8FY47"/>
<dbReference type="PANTHER" id="PTHR12320">
    <property type="entry name" value="PROTEIN PHOSPHATASE 2C"/>
    <property type="match status" value="1"/>
</dbReference>
<sequence>MSLSKSSTRNTCLLLKSARRAYSSLPRPYRFHVGASWAGKPPDPQMRRIKTKPFAPDSEIGRWKENLLSKYNSPVGNHIGEDFFYVQDMRNQSGVSFGVADGVGGWVDSGVDPSLFSQALMYHAHRYSKSSWSGEPETDPIQDSEENQQVEGWEMSPAECLELAYGGVLRERDVKAGSSTACFLTFNTASGVLRSANLGDSGFSIFRSSNVLYQQRSQQHFFNCPKQLSKLPKGVPGFSRAVIDSPREADTYETKLRDGDIVIAYTDGLSDNVFPVEMSTICTLVSRQFTPSIPISNSQQEDGLHEKQVVQDLSDDQLVQTIAERLVEYAMACMKKKNRASPFERAAAREGMYFRGGKEDDVTVVVALVKETF</sequence>
<dbReference type="InterPro" id="IPR039123">
    <property type="entry name" value="PPTC7"/>
</dbReference>
<dbReference type="Gene3D" id="3.60.40.10">
    <property type="entry name" value="PPM-type phosphatase domain"/>
    <property type="match status" value="1"/>
</dbReference>
<evidence type="ECO:0000313" key="4">
    <source>
        <dbReference type="EMBL" id="EPT06026.1"/>
    </source>
</evidence>
<feature type="domain" description="PPM-type phosphatase" evidence="3">
    <location>
        <begin position="68"/>
        <end position="369"/>
    </location>
</feature>
<dbReference type="SMART" id="SM00331">
    <property type="entry name" value="PP2C_SIG"/>
    <property type="match status" value="1"/>
</dbReference>
<dbReference type="SUPFAM" id="SSF81606">
    <property type="entry name" value="PP2C-like"/>
    <property type="match status" value="1"/>
</dbReference>
<evidence type="ECO:0000256" key="2">
    <source>
        <dbReference type="SAM" id="MobiDB-lite"/>
    </source>
</evidence>
<keyword evidence="1" id="KW-0460">Magnesium</keyword>
<dbReference type="PROSITE" id="PS51746">
    <property type="entry name" value="PPM_2"/>
    <property type="match status" value="1"/>
</dbReference>
<keyword evidence="5" id="KW-1185">Reference proteome</keyword>
<keyword evidence="1" id="KW-0479">Metal-binding</keyword>
<protein>
    <recommendedName>
        <fullName evidence="1">Protein phosphatase</fullName>
        <ecNumber evidence="1">3.1.3.16</ecNumber>
    </recommendedName>
</protein>
<gene>
    <name evidence="4" type="ORF">FOMPIDRAFT_1034020</name>
</gene>
<dbReference type="PANTHER" id="PTHR12320:SF1">
    <property type="entry name" value="PROTEIN PHOSPHATASE PTC7 HOMOLOG"/>
    <property type="match status" value="1"/>
</dbReference>
<keyword evidence="1" id="KW-0904">Protein phosphatase</keyword>
<dbReference type="InterPro" id="IPR001932">
    <property type="entry name" value="PPM-type_phosphatase-like_dom"/>
</dbReference>
<comment type="similarity">
    <text evidence="1">Belongs to the PP2C family.</text>
</comment>
<dbReference type="SMART" id="SM00332">
    <property type="entry name" value="PP2Cc"/>
    <property type="match status" value="1"/>
</dbReference>
<dbReference type="EC" id="3.1.3.16" evidence="1"/>
<organism evidence="4 5">
    <name type="scientific">Fomitopsis schrenkii</name>
    <name type="common">Brown rot fungus</name>
    <dbReference type="NCBI Taxonomy" id="2126942"/>
    <lineage>
        <taxon>Eukaryota</taxon>
        <taxon>Fungi</taxon>
        <taxon>Dikarya</taxon>
        <taxon>Basidiomycota</taxon>
        <taxon>Agaricomycotina</taxon>
        <taxon>Agaricomycetes</taxon>
        <taxon>Polyporales</taxon>
        <taxon>Fomitopsis</taxon>
    </lineage>
</organism>
<dbReference type="EMBL" id="KE504122">
    <property type="protein sequence ID" value="EPT06026.1"/>
    <property type="molecule type" value="Genomic_DNA"/>
</dbReference>
<dbReference type="Proteomes" id="UP000015241">
    <property type="component" value="Unassembled WGS sequence"/>
</dbReference>
<keyword evidence="1" id="KW-0378">Hydrolase</keyword>